<protein>
    <recommendedName>
        <fullName evidence="1">Thioesterase domain-containing protein</fullName>
    </recommendedName>
</protein>
<dbReference type="Pfam" id="PF00975">
    <property type="entry name" value="Thioesterase"/>
    <property type="match status" value="1"/>
</dbReference>
<dbReference type="InterPro" id="IPR029058">
    <property type="entry name" value="AB_hydrolase_fold"/>
</dbReference>
<accession>A0A6N4R1Z1</accession>
<name>A0A6N4R1Z1_BLAVI</name>
<dbReference type="AlphaFoldDB" id="A0A6N4R1Z1"/>
<comment type="caution">
    <text evidence="2">The sequence shown here is derived from an EMBL/GenBank/DDBJ whole genome shotgun (WGS) entry which is preliminary data.</text>
</comment>
<proteinExistence type="predicted"/>
<dbReference type="Proteomes" id="UP000320948">
    <property type="component" value="Unassembled WGS sequence"/>
</dbReference>
<dbReference type="InterPro" id="IPR001031">
    <property type="entry name" value="Thioesterase"/>
</dbReference>
<organism evidence="2 3">
    <name type="scientific">Blastochloris viridis</name>
    <name type="common">Rhodopseudomonas viridis</name>
    <dbReference type="NCBI Taxonomy" id="1079"/>
    <lineage>
        <taxon>Bacteria</taxon>
        <taxon>Pseudomonadati</taxon>
        <taxon>Pseudomonadota</taxon>
        <taxon>Alphaproteobacteria</taxon>
        <taxon>Hyphomicrobiales</taxon>
        <taxon>Blastochloridaceae</taxon>
        <taxon>Blastochloris</taxon>
    </lineage>
</organism>
<gene>
    <name evidence="2" type="ORF">DI628_00945</name>
</gene>
<feature type="domain" description="Thioesterase" evidence="1">
    <location>
        <begin position="150"/>
        <end position="190"/>
    </location>
</feature>
<evidence type="ECO:0000313" key="2">
    <source>
        <dbReference type="EMBL" id="TKW61226.1"/>
    </source>
</evidence>
<dbReference type="EMBL" id="VAFM01000001">
    <property type="protein sequence ID" value="TKW61226.1"/>
    <property type="molecule type" value="Genomic_DNA"/>
</dbReference>
<reference evidence="2 3" key="1">
    <citation type="journal article" date="2017" name="Nat. Commun.">
        <title>In situ click chemistry generation of cyclooxygenase-2 inhibitors.</title>
        <authorList>
            <person name="Bhardwaj A."/>
            <person name="Kaur J."/>
            <person name="Wuest M."/>
            <person name="Wuest F."/>
        </authorList>
    </citation>
    <scope>NUCLEOTIDE SEQUENCE [LARGE SCALE GENOMIC DNA]</scope>
    <source>
        <strain evidence="2">S2_018_000_R2_106</strain>
    </source>
</reference>
<evidence type="ECO:0000259" key="1">
    <source>
        <dbReference type="Pfam" id="PF00975"/>
    </source>
</evidence>
<dbReference type="Gene3D" id="3.40.50.1820">
    <property type="entry name" value="alpha/beta hydrolase"/>
    <property type="match status" value="1"/>
</dbReference>
<evidence type="ECO:0000313" key="3">
    <source>
        <dbReference type="Proteomes" id="UP000320948"/>
    </source>
</evidence>
<dbReference type="SUPFAM" id="SSF53474">
    <property type="entry name" value="alpha/beta-Hydrolases"/>
    <property type="match status" value="1"/>
</dbReference>
<dbReference type="PROSITE" id="PS51257">
    <property type="entry name" value="PROKAR_LIPOPROTEIN"/>
    <property type="match status" value="1"/>
</dbReference>
<sequence length="278" mass="30527">MRTGLNNVLCFWSHIRVMAAVALMLVVTGCAAGKVPLSERIYSVNDEHLELGVVWHEGVTFTDGLQLAVVRNYTQLESEETLKIYIEGDGQAYISKGVVSGDPTPVNPVGLSLALADMHPSVMYIGRPCQWVRGPECKDRHLWTTERFNERMAAAYVSVIRKESQGRPVELVGYSGGAWVALQVAARLENVVKVSTVAGNLMPEYVNAHHNVRQIEVAAYPPGRLVTLPIVAYVGVNDTIVPRGVVEDFQAKTGARNLKVMETDASHGEGWESLFNKI</sequence>